<dbReference type="InterPro" id="IPR032675">
    <property type="entry name" value="LRR_dom_sf"/>
</dbReference>
<proteinExistence type="predicted"/>
<gene>
    <name evidence="1" type="ORF">FA13DRAFT_1710350</name>
</gene>
<name>A0A4Y7T8L4_COPMI</name>
<reference evidence="1 2" key="1">
    <citation type="journal article" date="2019" name="Nat. Ecol. Evol.">
        <title>Megaphylogeny resolves global patterns of mushroom evolution.</title>
        <authorList>
            <person name="Varga T."/>
            <person name="Krizsan K."/>
            <person name="Foldi C."/>
            <person name="Dima B."/>
            <person name="Sanchez-Garcia M."/>
            <person name="Sanchez-Ramirez S."/>
            <person name="Szollosi G.J."/>
            <person name="Szarkandi J.G."/>
            <person name="Papp V."/>
            <person name="Albert L."/>
            <person name="Andreopoulos W."/>
            <person name="Angelini C."/>
            <person name="Antonin V."/>
            <person name="Barry K.W."/>
            <person name="Bougher N.L."/>
            <person name="Buchanan P."/>
            <person name="Buyck B."/>
            <person name="Bense V."/>
            <person name="Catcheside P."/>
            <person name="Chovatia M."/>
            <person name="Cooper J."/>
            <person name="Damon W."/>
            <person name="Desjardin D."/>
            <person name="Finy P."/>
            <person name="Geml J."/>
            <person name="Haridas S."/>
            <person name="Hughes K."/>
            <person name="Justo A."/>
            <person name="Karasinski D."/>
            <person name="Kautmanova I."/>
            <person name="Kiss B."/>
            <person name="Kocsube S."/>
            <person name="Kotiranta H."/>
            <person name="LaButti K.M."/>
            <person name="Lechner B.E."/>
            <person name="Liimatainen K."/>
            <person name="Lipzen A."/>
            <person name="Lukacs Z."/>
            <person name="Mihaltcheva S."/>
            <person name="Morgado L.N."/>
            <person name="Niskanen T."/>
            <person name="Noordeloos M.E."/>
            <person name="Ohm R.A."/>
            <person name="Ortiz-Santana B."/>
            <person name="Ovrebo C."/>
            <person name="Racz N."/>
            <person name="Riley R."/>
            <person name="Savchenko A."/>
            <person name="Shiryaev A."/>
            <person name="Soop K."/>
            <person name="Spirin V."/>
            <person name="Szebenyi C."/>
            <person name="Tomsovsky M."/>
            <person name="Tulloss R.E."/>
            <person name="Uehling J."/>
            <person name="Grigoriev I.V."/>
            <person name="Vagvolgyi C."/>
            <person name="Papp T."/>
            <person name="Martin F.M."/>
            <person name="Miettinen O."/>
            <person name="Hibbett D.S."/>
            <person name="Nagy L.G."/>
        </authorList>
    </citation>
    <scope>NUCLEOTIDE SEQUENCE [LARGE SCALE GENOMIC DNA]</scope>
    <source>
        <strain evidence="1 2">FP101781</strain>
    </source>
</reference>
<dbReference type="AlphaFoldDB" id="A0A4Y7T8L4"/>
<accession>A0A4Y7T8L4</accession>
<evidence type="ECO:0000313" key="1">
    <source>
        <dbReference type="EMBL" id="TEB30294.1"/>
    </source>
</evidence>
<keyword evidence="2" id="KW-1185">Reference proteome</keyword>
<dbReference type="EMBL" id="QPFP01000023">
    <property type="protein sequence ID" value="TEB30294.1"/>
    <property type="molecule type" value="Genomic_DNA"/>
</dbReference>
<dbReference type="OrthoDB" id="3038759at2759"/>
<dbReference type="Proteomes" id="UP000298030">
    <property type="component" value="Unassembled WGS sequence"/>
</dbReference>
<dbReference type="Gene3D" id="3.80.10.10">
    <property type="entry name" value="Ribonuclease Inhibitor"/>
    <property type="match status" value="1"/>
</dbReference>
<sequence length="414" mass="47022">MTTTPALSAMTIHRSNDYDDSNESIQKLHQLQTRLDEIDQLEMEMHKYLDRLIFMHLKPKVATPTQSLLRHAQILLRHSAPSFKRAPVKKWEDAEISHMKTRLSRLVAQREETAAEVSRIRASKSACRRFPPEIWSTIFQFCLPEDDPYVKPDVNSAPLLLCSVSQLWRDIAISTPFPLEPPVYRPKWEETPHERVAGSMAQTIWQPSPVERWERLHLNMADESLYQSILDANLPNLHTVEFSNKCTSGALRIRSSNAPNLRSVSFLTAPIDPSPALLPWEQLHSLSSRYWTDVDSHLEVISRCPNLEHTRVHVLHGHCVPETPTAPLRMSNLKSLEVVALNGNAMSLLLERLEVPLLEELTLIVPEESMEYGTSGWPKESVLSLVERSQCSTLKVHLHGIDLSATGGGQTLRM</sequence>
<dbReference type="STRING" id="71717.A0A4Y7T8L4"/>
<organism evidence="1 2">
    <name type="scientific">Coprinellus micaceus</name>
    <name type="common">Glistening ink-cap mushroom</name>
    <name type="synonym">Coprinus micaceus</name>
    <dbReference type="NCBI Taxonomy" id="71717"/>
    <lineage>
        <taxon>Eukaryota</taxon>
        <taxon>Fungi</taxon>
        <taxon>Dikarya</taxon>
        <taxon>Basidiomycota</taxon>
        <taxon>Agaricomycotina</taxon>
        <taxon>Agaricomycetes</taxon>
        <taxon>Agaricomycetidae</taxon>
        <taxon>Agaricales</taxon>
        <taxon>Agaricineae</taxon>
        <taxon>Psathyrellaceae</taxon>
        <taxon>Coprinellus</taxon>
    </lineage>
</organism>
<comment type="caution">
    <text evidence="1">The sequence shown here is derived from an EMBL/GenBank/DDBJ whole genome shotgun (WGS) entry which is preliminary data.</text>
</comment>
<evidence type="ECO:0000313" key="2">
    <source>
        <dbReference type="Proteomes" id="UP000298030"/>
    </source>
</evidence>
<protein>
    <recommendedName>
        <fullName evidence="3">F-box domain-containing protein</fullName>
    </recommendedName>
</protein>
<evidence type="ECO:0008006" key="3">
    <source>
        <dbReference type="Google" id="ProtNLM"/>
    </source>
</evidence>